<organism evidence="2 3">
    <name type="scientific">Clostridium saudiense</name>
    <dbReference type="NCBI Taxonomy" id="1414720"/>
    <lineage>
        <taxon>Bacteria</taxon>
        <taxon>Bacillati</taxon>
        <taxon>Bacillota</taxon>
        <taxon>Clostridia</taxon>
        <taxon>Eubacteriales</taxon>
        <taxon>Clostridiaceae</taxon>
        <taxon>Clostridium</taxon>
    </lineage>
</organism>
<name>A0ABS2FHD1_9CLOT</name>
<proteinExistence type="predicted"/>
<feature type="domain" description="SprT-like" evidence="1">
    <location>
        <begin position="26"/>
        <end position="103"/>
    </location>
</feature>
<sequence length="171" mass="20337">MYKVWSIADIKIIIKEISEKWNYPCDIKIEISKRAKKRMGAFFYEKSNNKIKPLKFVFAEELVNGKYREEIVREVIIHEYLHYYCNTITNSNNGHNKFFKACCIKSGISSNTTFKYNSELKSDLSKYKYKIYCSNCKKIVCMHARRDAAERKLRLYVSKCCNEKLFCDKLL</sequence>
<keyword evidence="3" id="KW-1185">Reference proteome</keyword>
<evidence type="ECO:0000313" key="3">
    <source>
        <dbReference type="Proteomes" id="UP000767334"/>
    </source>
</evidence>
<dbReference type="InterPro" id="IPR006640">
    <property type="entry name" value="SprT-like_domain"/>
</dbReference>
<dbReference type="Pfam" id="PF10263">
    <property type="entry name" value="SprT-like"/>
    <property type="match status" value="1"/>
</dbReference>
<dbReference type="Proteomes" id="UP000767334">
    <property type="component" value="Unassembled WGS sequence"/>
</dbReference>
<reference evidence="2 3" key="1">
    <citation type="journal article" date="2021" name="Sci. Rep.">
        <title>The distribution of antibiotic resistance genes in chicken gut microbiota commensals.</title>
        <authorList>
            <person name="Juricova H."/>
            <person name="Matiasovicova J."/>
            <person name="Kubasova T."/>
            <person name="Cejkova D."/>
            <person name="Rychlik I."/>
        </authorList>
    </citation>
    <scope>NUCLEOTIDE SEQUENCE [LARGE SCALE GENOMIC DNA]</scope>
    <source>
        <strain evidence="2 3">An435</strain>
    </source>
</reference>
<dbReference type="EMBL" id="JACJLL010000072">
    <property type="protein sequence ID" value="MBM6819938.1"/>
    <property type="molecule type" value="Genomic_DNA"/>
</dbReference>
<gene>
    <name evidence="2" type="ORF">H6A19_11435</name>
</gene>
<dbReference type="RefSeq" id="WP_204572409.1">
    <property type="nucleotide sequence ID" value="NZ_JACJLL010000072.1"/>
</dbReference>
<evidence type="ECO:0000313" key="2">
    <source>
        <dbReference type="EMBL" id="MBM6819938.1"/>
    </source>
</evidence>
<evidence type="ECO:0000259" key="1">
    <source>
        <dbReference type="Pfam" id="PF10263"/>
    </source>
</evidence>
<comment type="caution">
    <text evidence="2">The sequence shown here is derived from an EMBL/GenBank/DDBJ whole genome shotgun (WGS) entry which is preliminary data.</text>
</comment>
<accession>A0ABS2FHD1</accession>
<protein>
    <submittedName>
        <fullName evidence="2">SprT-like domain-containing protein</fullName>
    </submittedName>
</protein>